<dbReference type="RefSeq" id="WP_069033531.1">
    <property type="nucleotide sequence ID" value="NZ_MDKC01000010.1"/>
</dbReference>
<dbReference type="CDD" id="cd01300">
    <property type="entry name" value="YtcJ_like"/>
    <property type="match status" value="1"/>
</dbReference>
<feature type="domain" description="Amidohydrolase 3" evidence="1">
    <location>
        <begin position="57"/>
        <end position="531"/>
    </location>
</feature>
<dbReference type="InterPro" id="IPR032466">
    <property type="entry name" value="Metal_Hydrolase"/>
</dbReference>
<reference evidence="2 3" key="1">
    <citation type="submission" date="2016-07" db="EMBL/GenBank/DDBJ databases">
        <authorList>
            <person name="Townsley L."/>
            <person name="Shank E.A."/>
        </authorList>
    </citation>
    <scope>NUCLEOTIDE SEQUENCE [LARGE SCALE GENOMIC DNA]</scope>
    <source>
        <strain evidence="2 3">CH01</strain>
    </source>
</reference>
<dbReference type="Gene3D" id="3.10.310.70">
    <property type="match status" value="1"/>
</dbReference>
<dbReference type="PANTHER" id="PTHR22642:SF2">
    <property type="entry name" value="PROTEIN LONG AFTER FAR-RED 3"/>
    <property type="match status" value="1"/>
</dbReference>
<dbReference type="Gene3D" id="3.20.20.140">
    <property type="entry name" value="Metal-dependent hydrolases"/>
    <property type="match status" value="1"/>
</dbReference>
<gene>
    <name evidence="2" type="ORF">BED47_20915</name>
</gene>
<dbReference type="EMBL" id="MDKC01000010">
    <property type="protein sequence ID" value="ODG92248.1"/>
    <property type="molecule type" value="Genomic_DNA"/>
</dbReference>
<dbReference type="InterPro" id="IPR033932">
    <property type="entry name" value="YtcJ-like"/>
</dbReference>
<proteinExistence type="predicted"/>
<dbReference type="InterPro" id="IPR011059">
    <property type="entry name" value="Metal-dep_hydrolase_composite"/>
</dbReference>
<dbReference type="InterPro" id="IPR013108">
    <property type="entry name" value="Amidohydro_3"/>
</dbReference>
<dbReference type="Proteomes" id="UP000094580">
    <property type="component" value="Unassembled WGS sequence"/>
</dbReference>
<comment type="caution">
    <text evidence="2">The sequence shown here is derived from an EMBL/GenBank/DDBJ whole genome shotgun (WGS) entry which is preliminary data.</text>
</comment>
<keyword evidence="3" id="KW-1185">Reference proteome</keyword>
<evidence type="ECO:0000313" key="2">
    <source>
        <dbReference type="EMBL" id="ODG92248.1"/>
    </source>
</evidence>
<dbReference type="SUPFAM" id="SSF51338">
    <property type="entry name" value="Composite domain of metallo-dependent hydrolases"/>
    <property type="match status" value="1"/>
</dbReference>
<accession>A0ABX2ZRR6</accession>
<dbReference type="Gene3D" id="2.30.40.10">
    <property type="entry name" value="Urease, subunit C, domain 1"/>
    <property type="match status" value="1"/>
</dbReference>
<protein>
    <submittedName>
        <fullName evidence="2">Amidohydrolase</fullName>
    </submittedName>
</protein>
<evidence type="ECO:0000313" key="3">
    <source>
        <dbReference type="Proteomes" id="UP000094580"/>
    </source>
</evidence>
<dbReference type="PANTHER" id="PTHR22642">
    <property type="entry name" value="IMIDAZOLONEPROPIONASE"/>
    <property type="match status" value="1"/>
</dbReference>
<name>A0ABX2ZRR6_9BACI</name>
<dbReference type="Pfam" id="PF07969">
    <property type="entry name" value="Amidohydro_3"/>
    <property type="match status" value="1"/>
</dbReference>
<dbReference type="SUPFAM" id="SSF51556">
    <property type="entry name" value="Metallo-dependent hydrolases"/>
    <property type="match status" value="1"/>
</dbReference>
<evidence type="ECO:0000259" key="1">
    <source>
        <dbReference type="Pfam" id="PF07969"/>
    </source>
</evidence>
<sequence>MKADIVLSSEAVFTGLEDKPRPLAVAILENRIISVAPIEEMNTLIGEHTIVQHFGNHLIMPGFHDSHVHAMMGSLSLESVNLFNARSELEAVKIVKEFSKSIPENEWIIGFMWDSSYWDNKKFPTRFSLDEVFPNRPVVLFHAEGHYTWVNSKALNIANINKQTKNPSNGVIERSSNGEPTGILIEEASSLITKYAYDFTKDKKRELFRSFLKEASRNGVTSVNNLYGTETLSQLDDFEIFKEFEIKDALPLRMHLYPVLNGDIKEALQLRERYQSDKLRVSGLKQFIDGVVTSRTAFMLEPYSDSPETFGLPAHSIEDLKNWVVDADDHGFNIRFHAIGDAAIRLALDSYENAQNINGKRDSRHSIEHIEVIHPDDISRFASLGVIASMQPDHFALSERETYTERIGPKREKYVFAINSIKKTGAQLSFGTDFPIDSFNPLLQIYRAITRIDSSGKAVWNPEECISLSDALKAYTYGSAFGTSREHELGTIQEGKLADLVVLDRNLFQMQKEEILEASVQMTISDGKIVYLKDKTLSTIK</sequence>
<organism evidence="2 3">
    <name type="scientific">Gottfriedia luciferensis</name>
    <dbReference type="NCBI Taxonomy" id="178774"/>
    <lineage>
        <taxon>Bacteria</taxon>
        <taxon>Bacillati</taxon>
        <taxon>Bacillota</taxon>
        <taxon>Bacilli</taxon>
        <taxon>Bacillales</taxon>
        <taxon>Bacillaceae</taxon>
        <taxon>Gottfriedia</taxon>
    </lineage>
</organism>